<evidence type="ECO:0000256" key="1">
    <source>
        <dbReference type="SAM" id="MobiDB-lite"/>
    </source>
</evidence>
<dbReference type="GeneID" id="19112829"/>
<sequence length="143" mass="16279">MARFFILLFPLVALITMVYSLPVDGTRLQRRGNFSYWHFNIAVQPYTARDCSSGALWPSPQEGPAHILKHGHCGTYPPFQGFRYGWSQHKKDGEDLEGYGNCVLSSYAASDCSGEPLAVLRQSGEPRSRDDDPVQRRMVRRWE</sequence>
<dbReference type="AlphaFoldDB" id="M2MT02"/>
<feature type="signal peptide" evidence="2">
    <location>
        <begin position="1"/>
        <end position="20"/>
    </location>
</feature>
<accession>M2MT02</accession>
<feature type="region of interest" description="Disordered" evidence="1">
    <location>
        <begin position="119"/>
        <end position="143"/>
    </location>
</feature>
<dbReference type="KEGG" id="bcom:BAUCODRAFT_35883"/>
<evidence type="ECO:0008006" key="5">
    <source>
        <dbReference type="Google" id="ProtNLM"/>
    </source>
</evidence>
<feature type="compositionally biased region" description="Basic and acidic residues" evidence="1">
    <location>
        <begin position="124"/>
        <end position="143"/>
    </location>
</feature>
<keyword evidence="4" id="KW-1185">Reference proteome</keyword>
<keyword evidence="2" id="KW-0732">Signal</keyword>
<evidence type="ECO:0000313" key="3">
    <source>
        <dbReference type="EMBL" id="EMC94648.1"/>
    </source>
</evidence>
<dbReference type="Proteomes" id="UP000011761">
    <property type="component" value="Unassembled WGS sequence"/>
</dbReference>
<feature type="chain" id="PRO_5004021681" description="Secreted protein" evidence="2">
    <location>
        <begin position="21"/>
        <end position="143"/>
    </location>
</feature>
<proteinExistence type="predicted"/>
<evidence type="ECO:0000313" key="4">
    <source>
        <dbReference type="Proteomes" id="UP000011761"/>
    </source>
</evidence>
<reference evidence="3 4" key="1">
    <citation type="journal article" date="2012" name="PLoS Pathog.">
        <title>Diverse lifestyles and strategies of plant pathogenesis encoded in the genomes of eighteen Dothideomycetes fungi.</title>
        <authorList>
            <person name="Ohm R.A."/>
            <person name="Feau N."/>
            <person name="Henrissat B."/>
            <person name="Schoch C.L."/>
            <person name="Horwitz B.A."/>
            <person name="Barry K.W."/>
            <person name="Condon B.J."/>
            <person name="Copeland A.C."/>
            <person name="Dhillon B."/>
            <person name="Glaser F."/>
            <person name="Hesse C.N."/>
            <person name="Kosti I."/>
            <person name="LaButti K."/>
            <person name="Lindquist E.A."/>
            <person name="Lucas S."/>
            <person name="Salamov A.A."/>
            <person name="Bradshaw R.E."/>
            <person name="Ciuffetti L."/>
            <person name="Hamelin R.C."/>
            <person name="Kema G.H.J."/>
            <person name="Lawrence C."/>
            <person name="Scott J.A."/>
            <person name="Spatafora J.W."/>
            <person name="Turgeon B.G."/>
            <person name="de Wit P.J.G.M."/>
            <person name="Zhong S."/>
            <person name="Goodwin S.B."/>
            <person name="Grigoriev I.V."/>
        </authorList>
    </citation>
    <scope>NUCLEOTIDE SEQUENCE [LARGE SCALE GENOMIC DNA]</scope>
    <source>
        <strain evidence="3 4">UAMH 10762</strain>
    </source>
</reference>
<organism evidence="3 4">
    <name type="scientific">Baudoinia panamericana (strain UAMH 10762)</name>
    <name type="common">Angels' share fungus</name>
    <name type="synonym">Baudoinia compniacensis (strain UAMH 10762)</name>
    <dbReference type="NCBI Taxonomy" id="717646"/>
    <lineage>
        <taxon>Eukaryota</taxon>
        <taxon>Fungi</taxon>
        <taxon>Dikarya</taxon>
        <taxon>Ascomycota</taxon>
        <taxon>Pezizomycotina</taxon>
        <taxon>Dothideomycetes</taxon>
        <taxon>Dothideomycetidae</taxon>
        <taxon>Mycosphaerellales</taxon>
        <taxon>Teratosphaeriaceae</taxon>
        <taxon>Baudoinia</taxon>
    </lineage>
</organism>
<evidence type="ECO:0000256" key="2">
    <source>
        <dbReference type="SAM" id="SignalP"/>
    </source>
</evidence>
<dbReference type="HOGENOM" id="CLU_1805813_0_0_1"/>
<gene>
    <name evidence="3" type="ORF">BAUCODRAFT_35883</name>
</gene>
<dbReference type="EMBL" id="KB445558">
    <property type="protein sequence ID" value="EMC94648.1"/>
    <property type="molecule type" value="Genomic_DNA"/>
</dbReference>
<protein>
    <recommendedName>
        <fullName evidence="5">Secreted protein</fullName>
    </recommendedName>
</protein>
<dbReference type="RefSeq" id="XP_007678063.1">
    <property type="nucleotide sequence ID" value="XM_007679873.1"/>
</dbReference>
<name>M2MT02_BAUPA</name>